<sequence length="192" mass="20998">MFMTALDGLVIVVILFSAFLAMVRGFSREVLSLASWVIAAIAAVLLYKNLLPFVESYLSNKTIALIASLAIIFVVVFIIVSIITMKIADVIIDSRIGALDRTVGFIFGVVRGIFIMVIAMLLVNQLIKPEDQAPWLKDAKTKPMLDSLSNQIWELLPKDPDWVFDKASSVLKKDEPSNTDSGVGDSPAQPGD</sequence>
<evidence type="ECO:0000256" key="1">
    <source>
        <dbReference type="ARBA" id="ARBA00004141"/>
    </source>
</evidence>
<dbReference type="AlphaFoldDB" id="A0A1R0F883"/>
<feature type="transmembrane region" description="Helical" evidence="6">
    <location>
        <begin position="62"/>
        <end position="83"/>
    </location>
</feature>
<evidence type="ECO:0000256" key="6">
    <source>
        <dbReference type="SAM" id="Phobius"/>
    </source>
</evidence>
<keyword evidence="3 6" id="KW-1133">Transmembrane helix</keyword>
<proteinExistence type="predicted"/>
<name>A0A1R0F883_9HYPH</name>
<dbReference type="Proteomes" id="UP000187344">
    <property type="component" value="Unassembled WGS sequence"/>
</dbReference>
<evidence type="ECO:0000256" key="4">
    <source>
        <dbReference type="ARBA" id="ARBA00023136"/>
    </source>
</evidence>
<evidence type="ECO:0000313" key="7">
    <source>
        <dbReference type="EMBL" id="OLY43139.1"/>
    </source>
</evidence>
<reference evidence="7 8" key="1">
    <citation type="submission" date="2016-12" db="EMBL/GenBank/DDBJ databases">
        <title>Comparative genomics of Bartonella apis.</title>
        <authorList>
            <person name="Engel P."/>
        </authorList>
    </citation>
    <scope>NUCLEOTIDE SEQUENCE [LARGE SCALE GENOMIC DNA]</scope>
    <source>
        <strain evidence="7 8">PEB0149</strain>
    </source>
</reference>
<evidence type="ECO:0000313" key="8">
    <source>
        <dbReference type="Proteomes" id="UP000187344"/>
    </source>
</evidence>
<comment type="caution">
    <text evidence="7">The sequence shown here is derived from an EMBL/GenBank/DDBJ whole genome shotgun (WGS) entry which is preliminary data.</text>
</comment>
<keyword evidence="8" id="KW-1185">Reference proteome</keyword>
<evidence type="ECO:0000256" key="5">
    <source>
        <dbReference type="SAM" id="MobiDB-lite"/>
    </source>
</evidence>
<feature type="transmembrane region" description="Helical" evidence="6">
    <location>
        <begin position="30"/>
        <end position="50"/>
    </location>
</feature>
<keyword evidence="2 6" id="KW-0812">Transmembrane</keyword>
<dbReference type="GO" id="GO:0009403">
    <property type="term" value="P:toxin biosynthetic process"/>
    <property type="evidence" value="ECO:0007669"/>
    <property type="project" value="InterPro"/>
</dbReference>
<feature type="transmembrane region" description="Helical" evidence="6">
    <location>
        <begin position="6"/>
        <end position="23"/>
    </location>
</feature>
<dbReference type="GeneID" id="92991568"/>
<gene>
    <name evidence="7" type="ORF">PEB0149_005610</name>
</gene>
<accession>A0A1R0F883</accession>
<dbReference type="InterPro" id="IPR052719">
    <property type="entry name" value="CvpA-like"/>
</dbReference>
<dbReference type="InterPro" id="IPR003825">
    <property type="entry name" value="Colicin-V_CvpA"/>
</dbReference>
<dbReference type="PANTHER" id="PTHR36926">
    <property type="entry name" value="COLICIN V PRODUCTION PROTEIN"/>
    <property type="match status" value="1"/>
</dbReference>
<organism evidence="7 8">
    <name type="scientific">Bartonella apis</name>
    <dbReference type="NCBI Taxonomy" id="1686310"/>
    <lineage>
        <taxon>Bacteria</taxon>
        <taxon>Pseudomonadati</taxon>
        <taxon>Pseudomonadota</taxon>
        <taxon>Alphaproteobacteria</taxon>
        <taxon>Hyphomicrobiales</taxon>
        <taxon>Bartonellaceae</taxon>
        <taxon>Bartonella</taxon>
    </lineage>
</organism>
<feature type="transmembrane region" description="Helical" evidence="6">
    <location>
        <begin position="103"/>
        <end position="123"/>
    </location>
</feature>
<dbReference type="RefSeq" id="WP_075870054.1">
    <property type="nucleotide sequence ID" value="NZ_CALYQA010000001.1"/>
</dbReference>
<dbReference type="PANTHER" id="PTHR36926:SF1">
    <property type="entry name" value="COLICIN V PRODUCTION PROTEIN"/>
    <property type="match status" value="1"/>
</dbReference>
<dbReference type="EMBL" id="LXYT01000002">
    <property type="protein sequence ID" value="OLY43139.1"/>
    <property type="molecule type" value="Genomic_DNA"/>
</dbReference>
<feature type="region of interest" description="Disordered" evidence="5">
    <location>
        <begin position="169"/>
        <end position="192"/>
    </location>
</feature>
<dbReference type="Pfam" id="PF02674">
    <property type="entry name" value="Colicin_V"/>
    <property type="match status" value="1"/>
</dbReference>
<dbReference type="GO" id="GO:0016020">
    <property type="term" value="C:membrane"/>
    <property type="evidence" value="ECO:0007669"/>
    <property type="project" value="UniProtKB-SubCell"/>
</dbReference>
<dbReference type="OrthoDB" id="9806894at2"/>
<comment type="subcellular location">
    <subcellularLocation>
        <location evidence="1">Membrane</location>
        <topology evidence="1">Multi-pass membrane protein</topology>
    </subcellularLocation>
</comment>
<evidence type="ECO:0000256" key="3">
    <source>
        <dbReference type="ARBA" id="ARBA00022989"/>
    </source>
</evidence>
<evidence type="ECO:0000256" key="2">
    <source>
        <dbReference type="ARBA" id="ARBA00022692"/>
    </source>
</evidence>
<protein>
    <submittedName>
        <fullName evidence="7">Membrane protein required for colicin V production</fullName>
    </submittedName>
</protein>
<keyword evidence="4 6" id="KW-0472">Membrane</keyword>